<dbReference type="InterPro" id="IPR013785">
    <property type="entry name" value="Aldolase_TIM"/>
</dbReference>
<organism evidence="6 7">
    <name type="scientific">Candidatus Kuenenbacteria bacterium CG_4_8_14_3_um_filter_39_15</name>
    <dbReference type="NCBI Taxonomy" id="1974615"/>
    <lineage>
        <taxon>Bacteria</taxon>
        <taxon>Candidatus Kueneniibacteriota</taxon>
    </lineage>
</organism>
<feature type="domain" description="Radical SAM core" evidence="5">
    <location>
        <begin position="16"/>
        <end position="231"/>
    </location>
</feature>
<protein>
    <recommendedName>
        <fullName evidence="5">Radical SAM core domain-containing protein</fullName>
    </recommendedName>
</protein>
<keyword evidence="3" id="KW-0408">Iron</keyword>
<dbReference type="Proteomes" id="UP000229931">
    <property type="component" value="Unassembled WGS sequence"/>
</dbReference>
<sequence length="373" mass="41659">MELKVGEKSWVLSDDERPALTAWLTINRACNLRCVWCYAKMMGYNKHTMTLAVAQAAINMMKDLGLKSVILIGGEPTVHPYFFEIIRMVREAGLEAYLVTNAIRVADNNFLKRTLDAGVTSITVSFKAANREMFKRDTGADFFNESVQAVRNIVESGVNHVVNITACENLMTHFDEMIETIKSTGTDKFSIDTGKPIFLNGQSCADGMANPREIADFFMSVYPKLERSGLRFSVKVAIPFCLFPRDFVDKMIADGNILTGCQMVSARGLIIDPLGRILPCNHVCDHFIGEIGKDFKTAEEFRSFRRSPAMLDFYQTVSGHPDGLCSECAYWGMCGAGCKLYWMHYGASDMIGDFNGNMKYEGGDVEDKKTAQM</sequence>
<dbReference type="PANTHER" id="PTHR11228">
    <property type="entry name" value="RADICAL SAM DOMAIN PROTEIN"/>
    <property type="match status" value="1"/>
</dbReference>
<dbReference type="SFLD" id="SFLDS00029">
    <property type="entry name" value="Radical_SAM"/>
    <property type="match status" value="1"/>
</dbReference>
<comment type="caution">
    <text evidence="6">The sequence shown here is derived from an EMBL/GenBank/DDBJ whole genome shotgun (WGS) entry which is preliminary data.</text>
</comment>
<evidence type="ECO:0000256" key="2">
    <source>
        <dbReference type="ARBA" id="ARBA00022723"/>
    </source>
</evidence>
<evidence type="ECO:0000259" key="5">
    <source>
        <dbReference type="PROSITE" id="PS51918"/>
    </source>
</evidence>
<accession>A0A2M7IM37</accession>
<keyword evidence="4" id="KW-0411">Iron-sulfur</keyword>
<evidence type="ECO:0000313" key="6">
    <source>
        <dbReference type="EMBL" id="PIW95828.1"/>
    </source>
</evidence>
<dbReference type="SFLD" id="SFLDG01067">
    <property type="entry name" value="SPASM/twitch_domain_containing"/>
    <property type="match status" value="1"/>
</dbReference>
<dbReference type="PANTHER" id="PTHR11228:SF7">
    <property type="entry name" value="PQQA PEPTIDE CYCLASE"/>
    <property type="match status" value="1"/>
</dbReference>
<evidence type="ECO:0000256" key="4">
    <source>
        <dbReference type="ARBA" id="ARBA00023014"/>
    </source>
</evidence>
<reference evidence="7" key="1">
    <citation type="submission" date="2017-09" db="EMBL/GenBank/DDBJ databases">
        <title>Depth-based differentiation of microbial function through sediment-hosted aquifers and enrichment of novel symbionts in the deep terrestrial subsurface.</title>
        <authorList>
            <person name="Probst A.J."/>
            <person name="Ladd B."/>
            <person name="Jarett J.K."/>
            <person name="Geller-Mcgrath D.E."/>
            <person name="Sieber C.M.K."/>
            <person name="Emerson J.B."/>
            <person name="Anantharaman K."/>
            <person name="Thomas B.C."/>
            <person name="Malmstrom R."/>
            <person name="Stieglmeier M."/>
            <person name="Klingl A."/>
            <person name="Woyke T."/>
            <person name="Ryan C.M."/>
            <person name="Banfield J.F."/>
        </authorList>
    </citation>
    <scope>NUCLEOTIDE SEQUENCE [LARGE SCALE GENOMIC DNA]</scope>
</reference>
<dbReference type="InterPro" id="IPR007197">
    <property type="entry name" value="rSAM"/>
</dbReference>
<dbReference type="GO" id="GO:0046872">
    <property type="term" value="F:metal ion binding"/>
    <property type="evidence" value="ECO:0007669"/>
    <property type="project" value="UniProtKB-KW"/>
</dbReference>
<dbReference type="AlphaFoldDB" id="A0A2M7IM37"/>
<dbReference type="PROSITE" id="PS51918">
    <property type="entry name" value="RADICAL_SAM"/>
    <property type="match status" value="1"/>
</dbReference>
<dbReference type="InterPro" id="IPR050377">
    <property type="entry name" value="Radical_SAM_PqqE_MftC-like"/>
</dbReference>
<dbReference type="GO" id="GO:0003824">
    <property type="term" value="F:catalytic activity"/>
    <property type="evidence" value="ECO:0007669"/>
    <property type="project" value="InterPro"/>
</dbReference>
<dbReference type="EMBL" id="PFHP01000026">
    <property type="protein sequence ID" value="PIW95828.1"/>
    <property type="molecule type" value="Genomic_DNA"/>
</dbReference>
<dbReference type="NCBIfam" id="TIGR04085">
    <property type="entry name" value="rSAM_more_4Fe4S"/>
    <property type="match status" value="1"/>
</dbReference>
<dbReference type="GO" id="GO:0051536">
    <property type="term" value="F:iron-sulfur cluster binding"/>
    <property type="evidence" value="ECO:0007669"/>
    <property type="project" value="UniProtKB-KW"/>
</dbReference>
<dbReference type="InterPro" id="IPR058240">
    <property type="entry name" value="rSAM_sf"/>
</dbReference>
<dbReference type="InterPro" id="IPR023885">
    <property type="entry name" value="4Fe4S-binding_SPASM_dom"/>
</dbReference>
<dbReference type="CDD" id="cd01335">
    <property type="entry name" value="Radical_SAM"/>
    <property type="match status" value="1"/>
</dbReference>
<evidence type="ECO:0000313" key="7">
    <source>
        <dbReference type="Proteomes" id="UP000229931"/>
    </source>
</evidence>
<name>A0A2M7IM37_9BACT</name>
<proteinExistence type="predicted"/>
<evidence type="ECO:0000256" key="1">
    <source>
        <dbReference type="ARBA" id="ARBA00022691"/>
    </source>
</evidence>
<dbReference type="SUPFAM" id="SSF102114">
    <property type="entry name" value="Radical SAM enzymes"/>
    <property type="match status" value="1"/>
</dbReference>
<gene>
    <name evidence="6" type="ORF">COZ84_01390</name>
</gene>
<dbReference type="Gene3D" id="3.20.20.70">
    <property type="entry name" value="Aldolase class I"/>
    <property type="match status" value="1"/>
</dbReference>
<keyword evidence="2" id="KW-0479">Metal-binding</keyword>
<keyword evidence="1" id="KW-0949">S-adenosyl-L-methionine</keyword>
<dbReference type="Pfam" id="PF04055">
    <property type="entry name" value="Radical_SAM"/>
    <property type="match status" value="1"/>
</dbReference>
<evidence type="ECO:0000256" key="3">
    <source>
        <dbReference type="ARBA" id="ARBA00023004"/>
    </source>
</evidence>